<feature type="transmembrane region" description="Helical" evidence="1">
    <location>
        <begin position="85"/>
        <end position="103"/>
    </location>
</feature>
<evidence type="ECO:0000313" key="3">
    <source>
        <dbReference type="Proteomes" id="UP000308671"/>
    </source>
</evidence>
<keyword evidence="3" id="KW-1185">Reference proteome</keyword>
<keyword evidence="1" id="KW-0812">Transmembrane</keyword>
<dbReference type="Proteomes" id="UP000308671">
    <property type="component" value="Unassembled WGS sequence"/>
</dbReference>
<evidence type="ECO:0000313" key="2">
    <source>
        <dbReference type="EMBL" id="THV44442.1"/>
    </source>
</evidence>
<sequence>MHRFWECMCTSGGKYQYPGRKMEESPVYFGSGSVVDYIQGLLGWCTQNYIAGMKESVYGGVMQAASMKSSDGLWKFGLWHGIREILFLTSAVTGFVLFCQYFGPGLDVKNT</sequence>
<protein>
    <submittedName>
        <fullName evidence="2">Uncharacterized protein</fullName>
    </submittedName>
</protein>
<keyword evidence="1" id="KW-1133">Transmembrane helix</keyword>
<comment type="caution">
    <text evidence="2">The sequence shown here is derived from an EMBL/GenBank/DDBJ whole genome shotgun (WGS) entry which is preliminary data.</text>
</comment>
<reference evidence="2 3" key="1">
    <citation type="submission" date="2017-12" db="EMBL/GenBank/DDBJ databases">
        <title>Comparative genomics of Botrytis spp.</title>
        <authorList>
            <person name="Valero-Jimenez C.A."/>
            <person name="Tapia P."/>
            <person name="Veloso J."/>
            <person name="Silva-Moreno E."/>
            <person name="Staats M."/>
            <person name="Valdes J.H."/>
            <person name="Van Kan J.A.L."/>
        </authorList>
    </citation>
    <scope>NUCLEOTIDE SEQUENCE [LARGE SCALE GENOMIC DNA]</scope>
    <source>
        <strain evidence="2 3">MUCL435</strain>
    </source>
</reference>
<organism evidence="2 3">
    <name type="scientific">Botrytis galanthina</name>
    <dbReference type="NCBI Taxonomy" id="278940"/>
    <lineage>
        <taxon>Eukaryota</taxon>
        <taxon>Fungi</taxon>
        <taxon>Dikarya</taxon>
        <taxon>Ascomycota</taxon>
        <taxon>Pezizomycotina</taxon>
        <taxon>Leotiomycetes</taxon>
        <taxon>Helotiales</taxon>
        <taxon>Sclerotiniaceae</taxon>
        <taxon>Botrytis</taxon>
    </lineage>
</organism>
<accession>A0A4S8QLU9</accession>
<gene>
    <name evidence="2" type="ORF">BGAL_0642g00050</name>
</gene>
<dbReference type="AlphaFoldDB" id="A0A4S8QLU9"/>
<dbReference type="EMBL" id="PQXL01000639">
    <property type="protein sequence ID" value="THV44442.1"/>
    <property type="molecule type" value="Genomic_DNA"/>
</dbReference>
<keyword evidence="1" id="KW-0472">Membrane</keyword>
<name>A0A4S8QLU9_9HELO</name>
<proteinExistence type="predicted"/>
<evidence type="ECO:0000256" key="1">
    <source>
        <dbReference type="SAM" id="Phobius"/>
    </source>
</evidence>